<evidence type="ECO:0000256" key="4">
    <source>
        <dbReference type="ARBA" id="ARBA00023136"/>
    </source>
</evidence>
<sequence>MTDATPTPVPDEVREHRTWWWKEILIMGAFYFLYSLTRNRFGSIRVRGDDIPLNSFNNALKVIRFERAIGLYHEESLQQWFLPYKWLLQLMNTYYGTAHFAVTVGVFFVLLNRRKDVFPLFRNALAAMTGLAIIGFALFPLMPPRLLDAPCPGTQSVVVNGASVVKQTFGGDCIPTKLRNYNGATEFGFVDTLKVYGGPWDFDSGGVAKRSNQYAAMPSLHIGWASWCAFAIWPLARRKWIRAAVLLYPALTLFCIIVTANHYWLDGIGGILALAGGFILGGLLHTFNQRRLDAKFEQFRTSHPTANS</sequence>
<dbReference type="GO" id="GO:0016020">
    <property type="term" value="C:membrane"/>
    <property type="evidence" value="ECO:0007669"/>
    <property type="project" value="UniProtKB-SubCell"/>
</dbReference>
<evidence type="ECO:0000313" key="7">
    <source>
        <dbReference type="EMBL" id="CAB4684594.1"/>
    </source>
</evidence>
<reference evidence="7" key="1">
    <citation type="submission" date="2020-05" db="EMBL/GenBank/DDBJ databases">
        <authorList>
            <person name="Chiriac C."/>
            <person name="Salcher M."/>
            <person name="Ghai R."/>
            <person name="Kavagutti S V."/>
        </authorList>
    </citation>
    <scope>NUCLEOTIDE SEQUENCE</scope>
</reference>
<feature type="domain" description="Inositolphosphotransferase Aur1/Ipt1" evidence="6">
    <location>
        <begin position="61"/>
        <end position="279"/>
    </location>
</feature>
<dbReference type="Pfam" id="PF14378">
    <property type="entry name" value="PAP2_3"/>
    <property type="match status" value="1"/>
</dbReference>
<dbReference type="PANTHER" id="PTHR31310:SF7">
    <property type="entry name" value="PA-PHOSPHATASE RELATED-FAMILY PROTEIN DDB_G0268928"/>
    <property type="match status" value="1"/>
</dbReference>
<organism evidence="7">
    <name type="scientific">freshwater metagenome</name>
    <dbReference type="NCBI Taxonomy" id="449393"/>
    <lineage>
        <taxon>unclassified sequences</taxon>
        <taxon>metagenomes</taxon>
        <taxon>ecological metagenomes</taxon>
    </lineage>
</organism>
<evidence type="ECO:0000256" key="2">
    <source>
        <dbReference type="ARBA" id="ARBA00022692"/>
    </source>
</evidence>
<dbReference type="AlphaFoldDB" id="A0A6J6NII6"/>
<protein>
    <submittedName>
        <fullName evidence="7">Unannotated protein</fullName>
    </submittedName>
</protein>
<keyword evidence="2 5" id="KW-0812">Transmembrane</keyword>
<evidence type="ECO:0000256" key="1">
    <source>
        <dbReference type="ARBA" id="ARBA00004141"/>
    </source>
</evidence>
<feature type="transmembrane region" description="Helical" evidence="5">
    <location>
        <begin position="93"/>
        <end position="111"/>
    </location>
</feature>
<feature type="transmembrane region" description="Helical" evidence="5">
    <location>
        <begin position="245"/>
        <end position="264"/>
    </location>
</feature>
<evidence type="ECO:0000313" key="9">
    <source>
        <dbReference type="EMBL" id="CAB5056224.1"/>
    </source>
</evidence>
<feature type="transmembrane region" description="Helical" evidence="5">
    <location>
        <begin position="123"/>
        <end position="142"/>
    </location>
</feature>
<evidence type="ECO:0000256" key="3">
    <source>
        <dbReference type="ARBA" id="ARBA00022989"/>
    </source>
</evidence>
<dbReference type="PANTHER" id="PTHR31310">
    <property type="match status" value="1"/>
</dbReference>
<name>A0A6J6NII6_9ZZZZ</name>
<gene>
    <name evidence="7" type="ORF">UFOPK2334_01387</name>
    <name evidence="8" type="ORF">UFOPK2870_01175</name>
    <name evidence="9" type="ORF">UFOPK4293_01473</name>
</gene>
<keyword evidence="3 5" id="KW-1133">Transmembrane helix</keyword>
<dbReference type="CDD" id="cd03386">
    <property type="entry name" value="PAP2_Aur1_like"/>
    <property type="match status" value="1"/>
</dbReference>
<dbReference type="EMBL" id="CAEZZL010000116">
    <property type="protein sequence ID" value="CAB4768239.1"/>
    <property type="molecule type" value="Genomic_DNA"/>
</dbReference>
<dbReference type="InterPro" id="IPR026841">
    <property type="entry name" value="Aur1/Ipt1"/>
</dbReference>
<proteinExistence type="predicted"/>
<comment type="subcellular location">
    <subcellularLocation>
        <location evidence="1">Membrane</location>
        <topology evidence="1">Multi-pass membrane protein</topology>
    </subcellularLocation>
</comment>
<feature type="transmembrane region" description="Helical" evidence="5">
    <location>
        <begin position="214"/>
        <end position="233"/>
    </location>
</feature>
<dbReference type="InterPro" id="IPR052185">
    <property type="entry name" value="IPC_Synthase-Related"/>
</dbReference>
<evidence type="ECO:0000256" key="5">
    <source>
        <dbReference type="SAM" id="Phobius"/>
    </source>
</evidence>
<keyword evidence="4 5" id="KW-0472">Membrane</keyword>
<feature type="transmembrane region" description="Helical" evidence="5">
    <location>
        <begin position="270"/>
        <end position="287"/>
    </location>
</feature>
<accession>A0A6J6NII6</accession>
<dbReference type="EMBL" id="CAEZXA010000159">
    <property type="protein sequence ID" value="CAB4684594.1"/>
    <property type="molecule type" value="Genomic_DNA"/>
</dbReference>
<evidence type="ECO:0000313" key="8">
    <source>
        <dbReference type="EMBL" id="CAB4768239.1"/>
    </source>
</evidence>
<evidence type="ECO:0000259" key="6">
    <source>
        <dbReference type="Pfam" id="PF14378"/>
    </source>
</evidence>
<dbReference type="EMBL" id="CAFBQH010000118">
    <property type="protein sequence ID" value="CAB5056224.1"/>
    <property type="molecule type" value="Genomic_DNA"/>
</dbReference>